<evidence type="ECO:0000313" key="2">
    <source>
        <dbReference type="EMBL" id="MCT2042146.1"/>
    </source>
</evidence>
<dbReference type="InterPro" id="IPR052158">
    <property type="entry name" value="INH-QAR"/>
</dbReference>
<feature type="domain" description="DJ-1/PfpI" evidence="1">
    <location>
        <begin position="11"/>
        <end position="174"/>
    </location>
</feature>
<dbReference type="SUPFAM" id="SSF52317">
    <property type="entry name" value="Class I glutamine amidotransferase-like"/>
    <property type="match status" value="1"/>
</dbReference>
<dbReference type="RefSeq" id="WP_083523140.1">
    <property type="nucleotide sequence ID" value="NZ_JAFDPW010000003.1"/>
</dbReference>
<dbReference type="EMBL" id="JALXSQ010000005">
    <property type="protein sequence ID" value="MCT2042146.1"/>
    <property type="molecule type" value="Genomic_DNA"/>
</dbReference>
<accession>A0ABT2HV06</accession>
<sequence length="211" mass="23053">MSVMPTIASREVTVVLFEQFELLDVFGPVELLSKVPELRITWVADSPGPVTSSQGVRVIAEQPFTHDTRADILLVPGGAGTRQLVHDSAFLTRLTTVAKTSHLVTSVCTGSALLAAAGCLESYRATSNKLAFEWVRGHGHDVDWVAEARWVHDRDRWTSSGVAAGMDMTAALIAHLYGDEVARSVTQHVEYEPQRNADHDPFASLYGLVDR</sequence>
<organism evidence="2 3">
    <name type="scientific">Pseudoclavibacter albus</name>
    <dbReference type="NCBI Taxonomy" id="272241"/>
    <lineage>
        <taxon>Bacteria</taxon>
        <taxon>Bacillati</taxon>
        <taxon>Actinomycetota</taxon>
        <taxon>Actinomycetes</taxon>
        <taxon>Micrococcales</taxon>
        <taxon>Microbacteriaceae</taxon>
        <taxon>Pseudoclavibacter</taxon>
    </lineage>
</organism>
<evidence type="ECO:0000313" key="3">
    <source>
        <dbReference type="Proteomes" id="UP001525379"/>
    </source>
</evidence>
<dbReference type="Gene3D" id="3.40.50.880">
    <property type="match status" value="1"/>
</dbReference>
<evidence type="ECO:0000259" key="1">
    <source>
        <dbReference type="Pfam" id="PF01965"/>
    </source>
</evidence>
<dbReference type="CDD" id="cd03139">
    <property type="entry name" value="GATase1_PfpI_2"/>
    <property type="match status" value="1"/>
</dbReference>
<reference evidence="2 3" key="1">
    <citation type="submission" date="2022-04" db="EMBL/GenBank/DDBJ databases">
        <title>Human microbiome associated bacterial genomes.</title>
        <authorList>
            <person name="Sandstrom S."/>
            <person name="Salamzade R."/>
            <person name="Kalan L.R."/>
        </authorList>
    </citation>
    <scope>NUCLEOTIDE SEQUENCE [LARGE SCALE GENOMIC DNA]</scope>
    <source>
        <strain evidence="3">p3-SID1799</strain>
    </source>
</reference>
<name>A0ABT2HV06_9MICO</name>
<gene>
    <name evidence="2" type="ORF">M3D15_02145</name>
</gene>
<dbReference type="Pfam" id="PF01965">
    <property type="entry name" value="DJ-1_PfpI"/>
    <property type="match status" value="1"/>
</dbReference>
<comment type="caution">
    <text evidence="2">The sequence shown here is derived from an EMBL/GenBank/DDBJ whole genome shotgun (WGS) entry which is preliminary data.</text>
</comment>
<protein>
    <submittedName>
        <fullName evidence="2">DJ-1/PfpI family protein</fullName>
    </submittedName>
</protein>
<dbReference type="PANTHER" id="PTHR43130:SF15">
    <property type="entry name" value="THIJ_PFPI FAMILY PROTEIN (AFU_ORTHOLOGUE AFUA_5G14240)"/>
    <property type="match status" value="1"/>
</dbReference>
<dbReference type="InterPro" id="IPR002818">
    <property type="entry name" value="DJ-1/PfpI"/>
</dbReference>
<dbReference type="PANTHER" id="PTHR43130">
    <property type="entry name" value="ARAC-FAMILY TRANSCRIPTIONAL REGULATOR"/>
    <property type="match status" value="1"/>
</dbReference>
<keyword evidence="3" id="KW-1185">Reference proteome</keyword>
<dbReference type="InterPro" id="IPR029062">
    <property type="entry name" value="Class_I_gatase-like"/>
</dbReference>
<dbReference type="Proteomes" id="UP001525379">
    <property type="component" value="Unassembled WGS sequence"/>
</dbReference>
<proteinExistence type="predicted"/>